<dbReference type="InterPro" id="IPR050730">
    <property type="entry name" value="UBX_domain-protein"/>
</dbReference>
<dbReference type="Proteomes" id="UP001558713">
    <property type="component" value="Unassembled WGS sequence"/>
</dbReference>
<dbReference type="Gene3D" id="1.10.8.10">
    <property type="entry name" value="DNA helicase RuvA subunit, C-terminal domain"/>
    <property type="match status" value="1"/>
</dbReference>
<dbReference type="PANTHER" id="PTHR23322">
    <property type="entry name" value="FAS-ASSOCIATED PROTEIN"/>
    <property type="match status" value="1"/>
</dbReference>
<dbReference type="InterPro" id="IPR009060">
    <property type="entry name" value="UBA-like_sf"/>
</dbReference>
<dbReference type="CDD" id="cd01767">
    <property type="entry name" value="UBX"/>
    <property type="match status" value="1"/>
</dbReference>
<organism evidence="4 5">
    <name type="scientific">Cardamine amara subsp. amara</name>
    <dbReference type="NCBI Taxonomy" id="228776"/>
    <lineage>
        <taxon>Eukaryota</taxon>
        <taxon>Viridiplantae</taxon>
        <taxon>Streptophyta</taxon>
        <taxon>Embryophyta</taxon>
        <taxon>Tracheophyta</taxon>
        <taxon>Spermatophyta</taxon>
        <taxon>Magnoliopsida</taxon>
        <taxon>eudicotyledons</taxon>
        <taxon>Gunneridae</taxon>
        <taxon>Pentapetalae</taxon>
        <taxon>rosids</taxon>
        <taxon>malvids</taxon>
        <taxon>Brassicales</taxon>
        <taxon>Brassicaceae</taxon>
        <taxon>Cardamineae</taxon>
        <taxon>Cardamine</taxon>
    </lineage>
</organism>
<feature type="domain" description="UBX" evidence="3">
    <location>
        <begin position="457"/>
        <end position="535"/>
    </location>
</feature>
<dbReference type="Gene3D" id="3.10.20.90">
    <property type="entry name" value="Phosphatidylinositol 3-kinase Catalytic Subunit, Chain A, domain 1"/>
    <property type="match status" value="1"/>
</dbReference>
<evidence type="ECO:0000313" key="5">
    <source>
        <dbReference type="Proteomes" id="UP001558713"/>
    </source>
</evidence>
<dbReference type="Pfam" id="PF00789">
    <property type="entry name" value="UBX"/>
    <property type="match status" value="1"/>
</dbReference>
<dbReference type="InterPro" id="IPR001012">
    <property type="entry name" value="UBX_dom"/>
</dbReference>
<feature type="compositionally biased region" description="Basic and acidic residues" evidence="2">
    <location>
        <begin position="190"/>
        <end position="205"/>
    </location>
</feature>
<comment type="caution">
    <text evidence="4">The sequence shown here is derived from an EMBL/GenBank/DDBJ whole genome shotgun (WGS) entry which is preliminary data.</text>
</comment>
<feature type="compositionally biased region" description="Polar residues" evidence="2">
    <location>
        <begin position="124"/>
        <end position="133"/>
    </location>
</feature>
<feature type="region of interest" description="Disordered" evidence="2">
    <location>
        <begin position="118"/>
        <end position="166"/>
    </location>
</feature>
<sequence length="539" mass="59717">MATLTQEAIDTFVSITGASNSVAVRILQAYYGNLNVAVNKYFTEGGDQNLLQEAPANIPQDNAMDIDDDDDAASALQRESHLSRLSEARPTVPFLYRDPNFQRSLFDSDPREVRQIPIEVKDSSGPSGPSNDAPSIEDPDAQGEEIDDDSHSAPTGQKRHHNYNDLDEEMIRAAIAVSKMENGVAGNHLPENHQPHMENDDDVTKAAKVQSSDEEVLHSRGWKASTSETEASEVVSIPGQQGTQASNGRFAAPSLLSEGEGEDEDEDEDEDDDSDSDSDYVEEEQEQPLVRRRPRRAVSGSRAPANEDLSGSPVAEGAAIHSPDADYGFTSEWGGISSVEHDEAVMLEAAMFGGIPDTEYRFPYAPHLQRMQRPPSPSLTAQRLIREQQDDEYLASLEADRVKAEARQLEEEAARVKALKEAKRMEEEARRKVEEEQELERQLVSKEASLPQEPPAGEENTITLLVRLPDGTRHGRRFLKSDKLQSLLDFVDICRVVKPNTYRLVRPYPRHAFGDGESSSTLNEIGLTSKQEALFLELI</sequence>
<keyword evidence="5" id="KW-1185">Reference proteome</keyword>
<feature type="region of interest" description="Disordered" evidence="2">
    <location>
        <begin position="184"/>
        <end position="329"/>
    </location>
</feature>
<proteinExistence type="predicted"/>
<accession>A0ABD1A478</accession>
<dbReference type="SUPFAM" id="SSF54236">
    <property type="entry name" value="Ubiquitin-like"/>
    <property type="match status" value="1"/>
</dbReference>
<evidence type="ECO:0000313" key="4">
    <source>
        <dbReference type="EMBL" id="KAL1201637.1"/>
    </source>
</evidence>
<feature type="compositionally biased region" description="Basic and acidic residues" evidence="2">
    <location>
        <begin position="428"/>
        <end position="444"/>
    </location>
</feature>
<dbReference type="CDD" id="cd14351">
    <property type="entry name" value="UBA_Ubx1_like"/>
    <property type="match status" value="1"/>
</dbReference>
<protein>
    <submittedName>
        <fullName evidence="4">Plant UBX domain-containing protein 13</fullName>
    </submittedName>
</protein>
<feature type="compositionally biased region" description="Low complexity" evidence="2">
    <location>
        <begin position="224"/>
        <end position="236"/>
    </location>
</feature>
<reference evidence="4 5" key="1">
    <citation type="submission" date="2024-04" db="EMBL/GenBank/DDBJ databases">
        <title>Genome assembly C_amara_ONT_v2.</title>
        <authorList>
            <person name="Yant L."/>
            <person name="Moore C."/>
            <person name="Slenker M."/>
        </authorList>
    </citation>
    <scope>NUCLEOTIDE SEQUENCE [LARGE SCALE GENOMIC DNA]</scope>
    <source>
        <tissue evidence="4">Leaf</tissue>
    </source>
</reference>
<evidence type="ECO:0000256" key="1">
    <source>
        <dbReference type="ARBA" id="ARBA00022786"/>
    </source>
</evidence>
<dbReference type="SMART" id="SM00166">
    <property type="entry name" value="UBX"/>
    <property type="match status" value="1"/>
</dbReference>
<evidence type="ECO:0000256" key="2">
    <source>
        <dbReference type="SAM" id="MobiDB-lite"/>
    </source>
</evidence>
<dbReference type="InterPro" id="IPR029071">
    <property type="entry name" value="Ubiquitin-like_domsf"/>
</dbReference>
<name>A0ABD1A478_CARAN</name>
<dbReference type="PANTHER" id="PTHR23322:SF93">
    <property type="entry name" value="UBX DOMAIN-CONTAINING PROTEIN 8"/>
    <property type="match status" value="1"/>
</dbReference>
<dbReference type="AlphaFoldDB" id="A0ABD1A478"/>
<dbReference type="Pfam" id="PF14555">
    <property type="entry name" value="UBA_4"/>
    <property type="match status" value="1"/>
</dbReference>
<gene>
    <name evidence="4" type="ORF">V5N11_006181</name>
</gene>
<feature type="region of interest" description="Disordered" evidence="2">
    <location>
        <begin position="428"/>
        <end position="460"/>
    </location>
</feature>
<dbReference type="PROSITE" id="PS50033">
    <property type="entry name" value="UBX"/>
    <property type="match status" value="1"/>
</dbReference>
<dbReference type="EMBL" id="JBANAX010000584">
    <property type="protein sequence ID" value="KAL1201637.1"/>
    <property type="molecule type" value="Genomic_DNA"/>
</dbReference>
<dbReference type="SUPFAM" id="SSF46934">
    <property type="entry name" value="UBA-like"/>
    <property type="match status" value="1"/>
</dbReference>
<feature type="compositionally biased region" description="Acidic residues" evidence="2">
    <location>
        <begin position="259"/>
        <end position="286"/>
    </location>
</feature>
<keyword evidence="1" id="KW-0833">Ubl conjugation pathway</keyword>
<feature type="compositionally biased region" description="Acidic residues" evidence="2">
    <location>
        <begin position="135"/>
        <end position="148"/>
    </location>
</feature>
<feature type="compositionally biased region" description="Polar residues" evidence="2">
    <location>
        <begin position="238"/>
        <end position="247"/>
    </location>
</feature>
<evidence type="ECO:0000259" key="3">
    <source>
        <dbReference type="PROSITE" id="PS50033"/>
    </source>
</evidence>